<dbReference type="Pfam" id="PF00107">
    <property type="entry name" value="ADH_zinc_N"/>
    <property type="match status" value="1"/>
</dbReference>
<dbReference type="AlphaFoldDB" id="A0A3A8JL44"/>
<dbReference type="InterPro" id="IPR052711">
    <property type="entry name" value="Zinc_ADH-like"/>
</dbReference>
<evidence type="ECO:0000259" key="1">
    <source>
        <dbReference type="SMART" id="SM00829"/>
    </source>
</evidence>
<dbReference type="Proteomes" id="UP000268313">
    <property type="component" value="Unassembled WGS sequence"/>
</dbReference>
<dbReference type="SUPFAM" id="SSF50129">
    <property type="entry name" value="GroES-like"/>
    <property type="match status" value="1"/>
</dbReference>
<dbReference type="InterPro" id="IPR013149">
    <property type="entry name" value="ADH-like_C"/>
</dbReference>
<dbReference type="Gene3D" id="3.90.180.10">
    <property type="entry name" value="Medium-chain alcohol dehydrogenases, catalytic domain"/>
    <property type="match status" value="1"/>
</dbReference>
<dbReference type="SMART" id="SM00829">
    <property type="entry name" value="PKS_ER"/>
    <property type="match status" value="1"/>
</dbReference>
<dbReference type="InterPro" id="IPR020843">
    <property type="entry name" value="ER"/>
</dbReference>
<dbReference type="InterPro" id="IPR013154">
    <property type="entry name" value="ADH-like_N"/>
</dbReference>
<dbReference type="PANTHER" id="PTHR45033:SF2">
    <property type="entry name" value="ZINC-TYPE ALCOHOL DEHYDROGENASE-LIKE PROTEIN C1773.06C"/>
    <property type="match status" value="1"/>
</dbReference>
<name>A0A3A8JL44_9BACT</name>
<evidence type="ECO:0000313" key="2">
    <source>
        <dbReference type="EMBL" id="RKG96429.1"/>
    </source>
</evidence>
<dbReference type="GO" id="GO:0016491">
    <property type="term" value="F:oxidoreductase activity"/>
    <property type="evidence" value="ECO:0007669"/>
    <property type="project" value="InterPro"/>
</dbReference>
<dbReference type="CDD" id="cd08276">
    <property type="entry name" value="MDR7"/>
    <property type="match status" value="1"/>
</dbReference>
<keyword evidence="3" id="KW-1185">Reference proteome</keyword>
<dbReference type="PANTHER" id="PTHR45033">
    <property type="match status" value="1"/>
</dbReference>
<dbReference type="OrthoDB" id="9787435at2"/>
<dbReference type="SUPFAM" id="SSF51735">
    <property type="entry name" value="NAD(P)-binding Rossmann-fold domains"/>
    <property type="match status" value="1"/>
</dbReference>
<dbReference type="EMBL" id="RAWE01000214">
    <property type="protein sequence ID" value="RKG96429.1"/>
    <property type="molecule type" value="Genomic_DNA"/>
</dbReference>
<reference evidence="3" key="1">
    <citation type="submission" date="2018-09" db="EMBL/GenBank/DDBJ databases">
        <authorList>
            <person name="Livingstone P.G."/>
            <person name="Whitworth D.E."/>
        </authorList>
    </citation>
    <scope>NUCLEOTIDE SEQUENCE [LARGE SCALE GENOMIC DNA]</scope>
    <source>
        <strain evidence="3">CA043D</strain>
    </source>
</reference>
<gene>
    <name evidence="2" type="ORF">D7X32_36095</name>
</gene>
<proteinExistence type="predicted"/>
<protein>
    <submittedName>
        <fullName evidence="2">NAD(P)-dependent alcohol dehydrogenase</fullName>
    </submittedName>
</protein>
<comment type="caution">
    <text evidence="2">The sequence shown here is derived from an EMBL/GenBank/DDBJ whole genome shotgun (WGS) entry which is preliminary data.</text>
</comment>
<dbReference type="Pfam" id="PF08240">
    <property type="entry name" value="ADH_N"/>
    <property type="match status" value="1"/>
</dbReference>
<feature type="domain" description="Enoyl reductase (ER)" evidence="1">
    <location>
        <begin position="10"/>
        <end position="334"/>
    </location>
</feature>
<evidence type="ECO:0000313" key="3">
    <source>
        <dbReference type="Proteomes" id="UP000268313"/>
    </source>
</evidence>
<sequence>MKRWELDAVGRDGLHLRTVAVPEPKPGEVLVKVAAVSLNYRDLLVLESGMGLPLAFPFTPGSDLAGVVTAVGAGVTRFAVGEKVLSTFSPGRLDGPALGTARAPPYKTLGGAYPGVLAEYVAFPEDWFVKAPATLDAGEASTLPCAGLTAWTALIEYGPVRPGQTVLVQGTGGVALFGLQLARAQGADVIVTSGSDEKLARAKALGATHGIHREREDWVEAVYRLTADRGVDHILELAGGTNLGRSIEAVALHGTISVIGVFEGFTVTGPSGPLLLKEPTIRGINVGTRRSLESLVRAVDATGLKPVIDARYPLEALPAALEHLRKGAFGKIVVESH</sequence>
<dbReference type="InterPro" id="IPR036291">
    <property type="entry name" value="NAD(P)-bd_dom_sf"/>
</dbReference>
<accession>A0A3A8JL44</accession>
<dbReference type="Gene3D" id="3.40.50.720">
    <property type="entry name" value="NAD(P)-binding Rossmann-like Domain"/>
    <property type="match status" value="1"/>
</dbReference>
<dbReference type="InterPro" id="IPR011032">
    <property type="entry name" value="GroES-like_sf"/>
</dbReference>
<organism evidence="2 3">
    <name type="scientific">Corallococcus carmarthensis</name>
    <dbReference type="NCBI Taxonomy" id="2316728"/>
    <lineage>
        <taxon>Bacteria</taxon>
        <taxon>Pseudomonadati</taxon>
        <taxon>Myxococcota</taxon>
        <taxon>Myxococcia</taxon>
        <taxon>Myxococcales</taxon>
        <taxon>Cystobacterineae</taxon>
        <taxon>Myxococcaceae</taxon>
        <taxon>Corallococcus</taxon>
    </lineage>
</organism>